<dbReference type="PANTHER" id="PTHR15503">
    <property type="entry name" value="LDOC1 RELATED"/>
    <property type="match status" value="1"/>
</dbReference>
<keyword evidence="4" id="KW-1185">Reference proteome</keyword>
<sequence length="639" mass="73160">MESVFYISNCTVECQIKFATCTLLGSALTWWNSHVKTVGHDTAYGIPCKTLKKMMTAKYCPKSEIKKLEIEIWNLKVKESNEVEKYVGGLPDMIQGSVMASKPKTMQEAIKFATELIDQKIRTFADRQAENKRKLDDNTRNNQTQQQPFKRQNVARAYTTGPGATNARKLAIWPVTVEGHYKKDCPKLKNNNRGNQAGNGGATTRAYVMGNAGKDPDSNVVTGTFLLNNRYAYILFDTSADMSFVSTAFSSLIDIVPTTLDHDYDVELADGKIIRVDTIIRGCTLNFLNHPFNINLMPIELGSFDVIIGMDWLAKYHAVIVCDDKIVHIPFGHEILIVHGCHVFLAHVTAKKAEDKSKEKRLEDVPIVRDFPEVFLEDLPELSDQLQELSDKGFIRPSSSPWGAPVLFVKKKDGSFQMCINYRELNKLIVKNRYSLQRIDDLFDQLQGSSVYSKIDLRHLRDPDKIKSIKDRHLLRLHAPKLFLLELRTEARKPENLKLKDVWRIQTAHDHQKSYADVRRKPLEFQVGDKVMLKVSPWKGVVHFGKRGKLNQRYIGPFKVLAKMGTIAYRLELPQQLSRVHSMFHVSNLKKCLFDEPLAIPLDEIHIDDKLHFVEEPVKIMDREVKRLKHSRIPIINVR</sequence>
<dbReference type="CDD" id="cd00303">
    <property type="entry name" value="retropepsin_like"/>
    <property type="match status" value="1"/>
</dbReference>
<dbReference type="Gene3D" id="2.40.70.10">
    <property type="entry name" value="Acid Proteases"/>
    <property type="match status" value="1"/>
</dbReference>
<dbReference type="CDD" id="cd01647">
    <property type="entry name" value="RT_LTR"/>
    <property type="match status" value="1"/>
</dbReference>
<dbReference type="Pfam" id="PF08284">
    <property type="entry name" value="RVP_2"/>
    <property type="match status" value="1"/>
</dbReference>
<gene>
    <name evidence="3" type="ORF">Tco_1109977</name>
</gene>
<dbReference type="Gene3D" id="3.30.70.270">
    <property type="match status" value="1"/>
</dbReference>
<dbReference type="InterPro" id="IPR032567">
    <property type="entry name" value="RTL1-rel"/>
</dbReference>
<reference evidence="3" key="2">
    <citation type="submission" date="2022-01" db="EMBL/GenBank/DDBJ databases">
        <authorList>
            <person name="Yamashiro T."/>
            <person name="Shiraishi A."/>
            <person name="Satake H."/>
            <person name="Nakayama K."/>
        </authorList>
    </citation>
    <scope>NUCLEOTIDE SEQUENCE</scope>
</reference>
<keyword evidence="3" id="KW-0808">Transferase</keyword>
<keyword evidence="3" id="KW-0695">RNA-directed DNA polymerase</keyword>
<dbReference type="InterPro" id="IPR043128">
    <property type="entry name" value="Rev_trsase/Diguanyl_cyclase"/>
</dbReference>
<evidence type="ECO:0000259" key="2">
    <source>
        <dbReference type="Pfam" id="PF24626"/>
    </source>
</evidence>
<dbReference type="EMBL" id="BQNB010020788">
    <property type="protein sequence ID" value="GJT99638.1"/>
    <property type="molecule type" value="Genomic_DNA"/>
</dbReference>
<proteinExistence type="predicted"/>
<evidence type="ECO:0000313" key="4">
    <source>
        <dbReference type="Proteomes" id="UP001151760"/>
    </source>
</evidence>
<dbReference type="InterPro" id="IPR043502">
    <property type="entry name" value="DNA/RNA_pol_sf"/>
</dbReference>
<dbReference type="SUPFAM" id="SSF56672">
    <property type="entry name" value="DNA/RNA polymerases"/>
    <property type="match status" value="1"/>
</dbReference>
<keyword evidence="3" id="KW-0548">Nucleotidyltransferase</keyword>
<dbReference type="SUPFAM" id="SSF50630">
    <property type="entry name" value="Acid proteases"/>
    <property type="match status" value="1"/>
</dbReference>
<comment type="caution">
    <text evidence="3">The sequence shown here is derived from an EMBL/GenBank/DDBJ whole genome shotgun (WGS) entry which is preliminary data.</text>
</comment>
<protein>
    <submittedName>
        <fullName evidence="3">Reverse transcriptase domain-containing protein</fullName>
    </submittedName>
</protein>
<organism evidence="3 4">
    <name type="scientific">Tanacetum coccineum</name>
    <dbReference type="NCBI Taxonomy" id="301880"/>
    <lineage>
        <taxon>Eukaryota</taxon>
        <taxon>Viridiplantae</taxon>
        <taxon>Streptophyta</taxon>
        <taxon>Embryophyta</taxon>
        <taxon>Tracheophyta</taxon>
        <taxon>Spermatophyta</taxon>
        <taxon>Magnoliopsida</taxon>
        <taxon>eudicotyledons</taxon>
        <taxon>Gunneridae</taxon>
        <taxon>Pentapetalae</taxon>
        <taxon>asterids</taxon>
        <taxon>campanulids</taxon>
        <taxon>Asterales</taxon>
        <taxon>Asteraceae</taxon>
        <taxon>Asteroideae</taxon>
        <taxon>Anthemideae</taxon>
        <taxon>Anthemidinae</taxon>
        <taxon>Tanacetum</taxon>
    </lineage>
</organism>
<feature type="domain" description="Tf2-1-like SH3-like" evidence="2">
    <location>
        <begin position="528"/>
        <end position="592"/>
    </location>
</feature>
<dbReference type="PANTHER" id="PTHR15503:SF45">
    <property type="entry name" value="RNA-DIRECTED DNA POLYMERASE HOMOLOG"/>
    <property type="match status" value="1"/>
</dbReference>
<evidence type="ECO:0000313" key="3">
    <source>
        <dbReference type="EMBL" id="GJT99638.1"/>
    </source>
</evidence>
<dbReference type="Gene3D" id="3.10.10.10">
    <property type="entry name" value="HIV Type 1 Reverse Transcriptase, subunit A, domain 1"/>
    <property type="match status" value="1"/>
</dbReference>
<feature type="compositionally biased region" description="Basic and acidic residues" evidence="1">
    <location>
        <begin position="129"/>
        <end position="139"/>
    </location>
</feature>
<feature type="region of interest" description="Disordered" evidence="1">
    <location>
        <begin position="129"/>
        <end position="150"/>
    </location>
</feature>
<accession>A0ABQ5IJY6</accession>
<dbReference type="Proteomes" id="UP001151760">
    <property type="component" value="Unassembled WGS sequence"/>
</dbReference>
<name>A0ABQ5IJY6_9ASTR</name>
<dbReference type="InterPro" id="IPR021109">
    <property type="entry name" value="Peptidase_aspartic_dom_sf"/>
</dbReference>
<dbReference type="Pfam" id="PF24626">
    <property type="entry name" value="SH3_Tf2-1"/>
    <property type="match status" value="1"/>
</dbReference>
<dbReference type="InterPro" id="IPR056924">
    <property type="entry name" value="SH3_Tf2-1"/>
</dbReference>
<evidence type="ECO:0000256" key="1">
    <source>
        <dbReference type="SAM" id="MobiDB-lite"/>
    </source>
</evidence>
<reference evidence="3" key="1">
    <citation type="journal article" date="2022" name="Int. J. Mol. Sci.">
        <title>Draft Genome of Tanacetum Coccineum: Genomic Comparison of Closely Related Tanacetum-Family Plants.</title>
        <authorList>
            <person name="Yamashiro T."/>
            <person name="Shiraishi A."/>
            <person name="Nakayama K."/>
            <person name="Satake H."/>
        </authorList>
    </citation>
    <scope>NUCLEOTIDE SEQUENCE</scope>
</reference>
<dbReference type="GO" id="GO:0003964">
    <property type="term" value="F:RNA-directed DNA polymerase activity"/>
    <property type="evidence" value="ECO:0007669"/>
    <property type="project" value="UniProtKB-KW"/>
</dbReference>